<evidence type="ECO:0000256" key="5">
    <source>
        <dbReference type="ARBA" id="ARBA00022723"/>
    </source>
</evidence>
<evidence type="ECO:0000256" key="11">
    <source>
        <dbReference type="ARBA" id="ARBA00023209"/>
    </source>
</evidence>
<dbReference type="PROSITE" id="PS50146">
    <property type="entry name" value="DAGK"/>
    <property type="match status" value="1"/>
</dbReference>
<protein>
    <submittedName>
        <fullName evidence="14">Phospholipid kinase</fullName>
    </submittedName>
</protein>
<evidence type="ECO:0000313" key="14">
    <source>
        <dbReference type="EMBL" id="ADP33484.1"/>
    </source>
</evidence>
<dbReference type="PANTHER" id="PTHR12358:SF106">
    <property type="entry name" value="LIPID KINASE YEGS"/>
    <property type="match status" value="1"/>
</dbReference>
<evidence type="ECO:0000259" key="13">
    <source>
        <dbReference type="PROSITE" id="PS50146"/>
    </source>
</evidence>
<comment type="similarity">
    <text evidence="2">Belongs to the diacylglycerol/lipid kinase family.</text>
</comment>
<dbReference type="InterPro" id="IPR016064">
    <property type="entry name" value="NAD/diacylglycerol_kinase_sf"/>
</dbReference>
<evidence type="ECO:0000313" key="15">
    <source>
        <dbReference type="Proteomes" id="UP000006867"/>
    </source>
</evidence>
<keyword evidence="3" id="KW-0444">Lipid biosynthesis</keyword>
<evidence type="ECO:0000256" key="12">
    <source>
        <dbReference type="ARBA" id="ARBA00023264"/>
    </source>
</evidence>
<dbReference type="Pfam" id="PF00781">
    <property type="entry name" value="DAGK_cat"/>
    <property type="match status" value="1"/>
</dbReference>
<dbReference type="NCBIfam" id="TIGR00147">
    <property type="entry name" value="YegS/Rv2252/BmrU family lipid kinase"/>
    <property type="match status" value="1"/>
</dbReference>
<keyword evidence="9" id="KW-0460">Magnesium</keyword>
<evidence type="ECO:0000256" key="9">
    <source>
        <dbReference type="ARBA" id="ARBA00022842"/>
    </source>
</evidence>
<reference evidence="14 15" key="1">
    <citation type="journal article" date="2011" name="Front. Microbiol.">
        <title>Genomic signatures of strain selection and enhancement in Bacillus atrophaeus var. globigii, a historical biowarfare simulant.</title>
        <authorList>
            <person name="Gibbons H.S."/>
            <person name="Broomall S.M."/>
            <person name="McNew L.A."/>
            <person name="Daligault H."/>
            <person name="Chapman C."/>
            <person name="Bruce D."/>
            <person name="Karavis M."/>
            <person name="Krepps M."/>
            <person name="McGregor P.A."/>
            <person name="Hong C."/>
            <person name="Park K.H."/>
            <person name="Akmal A."/>
            <person name="Feldman A."/>
            <person name="Lin J.S."/>
            <person name="Chang W.E."/>
            <person name="Higgs B.W."/>
            <person name="Demirev P."/>
            <person name="Lindquist J."/>
            <person name="Liem A."/>
            <person name="Fochler E."/>
            <person name="Read T.D."/>
            <person name="Tapia R."/>
            <person name="Johnson S."/>
            <person name="Bishop-Lilly K.A."/>
            <person name="Detter C."/>
            <person name="Han C."/>
            <person name="Sozhamannan S."/>
            <person name="Rosenzweig C.N."/>
            <person name="Skowronski E.W."/>
        </authorList>
    </citation>
    <scope>NUCLEOTIDE SEQUENCE [LARGE SCALE GENOMIC DNA]</scope>
    <source>
        <strain evidence="14 15">1942</strain>
    </source>
</reference>
<dbReference type="InterPro" id="IPR001206">
    <property type="entry name" value="Diacylglycerol_kinase_cat_dom"/>
</dbReference>
<feature type="domain" description="DAGKc" evidence="13">
    <location>
        <begin position="1"/>
        <end position="134"/>
    </location>
</feature>
<dbReference type="Gene3D" id="2.60.200.40">
    <property type="match status" value="1"/>
</dbReference>
<evidence type="ECO:0000256" key="8">
    <source>
        <dbReference type="ARBA" id="ARBA00022840"/>
    </source>
</evidence>
<keyword evidence="15" id="KW-1185">Reference proteome</keyword>
<dbReference type="Proteomes" id="UP000006867">
    <property type="component" value="Chromosome"/>
</dbReference>
<dbReference type="Pfam" id="PF19279">
    <property type="entry name" value="YegS_C"/>
    <property type="match status" value="1"/>
</dbReference>
<evidence type="ECO:0000256" key="2">
    <source>
        <dbReference type="ARBA" id="ARBA00005983"/>
    </source>
</evidence>
<comment type="cofactor">
    <cofactor evidence="1">
        <name>Mg(2+)</name>
        <dbReference type="ChEBI" id="CHEBI:18420"/>
    </cofactor>
</comment>
<keyword evidence="8" id="KW-0067">ATP-binding</keyword>
<proteinExistence type="inferred from homology"/>
<evidence type="ECO:0000256" key="7">
    <source>
        <dbReference type="ARBA" id="ARBA00022777"/>
    </source>
</evidence>
<evidence type="ECO:0000256" key="1">
    <source>
        <dbReference type="ARBA" id="ARBA00001946"/>
    </source>
</evidence>
<dbReference type="RefSeq" id="WP_003325015.1">
    <property type="nucleotide sequence ID" value="NC_014639.1"/>
</dbReference>
<evidence type="ECO:0000256" key="10">
    <source>
        <dbReference type="ARBA" id="ARBA00023098"/>
    </source>
</evidence>
<keyword evidence="10" id="KW-0443">Lipid metabolism</keyword>
<dbReference type="Gene3D" id="3.40.50.10330">
    <property type="entry name" value="Probable inorganic polyphosphate/atp-NAD kinase, domain 1"/>
    <property type="match status" value="1"/>
</dbReference>
<keyword evidence="4" id="KW-0808">Transferase</keyword>
<dbReference type="InterPro" id="IPR045540">
    <property type="entry name" value="YegS/DAGK_C"/>
</dbReference>
<evidence type="ECO:0000256" key="3">
    <source>
        <dbReference type="ARBA" id="ARBA00022516"/>
    </source>
</evidence>
<dbReference type="InterPro" id="IPR005218">
    <property type="entry name" value="Diacylglycerol/lipid_kinase"/>
</dbReference>
<keyword evidence="6" id="KW-0547">Nucleotide-binding</keyword>
<keyword evidence="12" id="KW-1208">Phospholipid metabolism</keyword>
<dbReference type="EMBL" id="CP002207">
    <property type="protein sequence ID" value="ADP33484.1"/>
    <property type="molecule type" value="Genomic_DNA"/>
</dbReference>
<accession>A0ABN3ZBU3</accession>
<dbReference type="InterPro" id="IPR017438">
    <property type="entry name" value="ATP-NAD_kinase_N"/>
</dbReference>
<keyword evidence="11" id="KW-0594">Phospholipid biosynthesis</keyword>
<dbReference type="GO" id="GO:0016301">
    <property type="term" value="F:kinase activity"/>
    <property type="evidence" value="ECO:0007669"/>
    <property type="project" value="UniProtKB-KW"/>
</dbReference>
<evidence type="ECO:0000256" key="6">
    <source>
        <dbReference type="ARBA" id="ARBA00022741"/>
    </source>
</evidence>
<sequence length="309" mass="35222">MSQWFFIINPAAGHRNGLRVWKAVQKELIKRKIEHRSFMTEYPGHAEVLARQISTMQEHKLKRLIVIGGDGTMHEAVNGLTHVKNVELSFVPAGAYNDFSKGFSIKKSDLLHEIKKQKRPLTRSFQLGSMRFPHEKAQTLYFLNHIGIGFDAHVTKKAMEFPFRRALTLLRLGFLVYPLSYLHASVTYKPFSLSCTAEGEEREFHNVWFAIVSNHPFYGGGMKAAPLANPREQAFDIVIVENLSFVKKYWLLFAMNFGKHVNMKGVTIFKSQEIALNTRDKIPFHADGELIGTTPVELKPCPAPLRLKS</sequence>
<dbReference type="PANTHER" id="PTHR12358">
    <property type="entry name" value="SPHINGOSINE KINASE"/>
    <property type="match status" value="1"/>
</dbReference>
<dbReference type="SUPFAM" id="SSF111331">
    <property type="entry name" value="NAD kinase/diacylglycerol kinase-like"/>
    <property type="match status" value="1"/>
</dbReference>
<keyword evidence="7 14" id="KW-0418">Kinase</keyword>
<dbReference type="InterPro" id="IPR050187">
    <property type="entry name" value="Lipid_Phosphate_FormReg"/>
</dbReference>
<organism evidence="14 15">
    <name type="scientific">Bacillus atrophaeus (strain 1942)</name>
    <dbReference type="NCBI Taxonomy" id="720555"/>
    <lineage>
        <taxon>Bacteria</taxon>
        <taxon>Bacillati</taxon>
        <taxon>Bacillota</taxon>
        <taxon>Bacilli</taxon>
        <taxon>Bacillales</taxon>
        <taxon>Bacillaceae</taxon>
        <taxon>Bacillus</taxon>
    </lineage>
</organism>
<name>A0ABN3ZBU3_BACA1</name>
<keyword evidence="5" id="KW-0479">Metal-binding</keyword>
<evidence type="ECO:0000256" key="4">
    <source>
        <dbReference type="ARBA" id="ARBA00022679"/>
    </source>
</evidence>
<gene>
    <name evidence="14" type="ordered locus">BATR1942_12775</name>
</gene>